<protein>
    <submittedName>
        <fullName evidence="2">Uncharacterized protein</fullName>
    </submittedName>
</protein>
<accession>A0A2G5VR28</accession>
<feature type="region of interest" description="Disordered" evidence="1">
    <location>
        <begin position="49"/>
        <end position="71"/>
    </location>
</feature>
<feature type="compositionally biased region" description="Acidic residues" evidence="1">
    <location>
        <begin position="49"/>
        <end position="67"/>
    </location>
</feature>
<evidence type="ECO:0000313" key="3">
    <source>
        <dbReference type="Proteomes" id="UP000230233"/>
    </source>
</evidence>
<dbReference type="AlphaFoldDB" id="A0A2G5VR28"/>
<name>A0A2G5VR28_9PELO</name>
<reference evidence="3" key="1">
    <citation type="submission" date="2017-10" db="EMBL/GenBank/DDBJ databases">
        <title>Rapid genome shrinkage in a self-fertile nematode reveals novel sperm competition proteins.</title>
        <authorList>
            <person name="Yin D."/>
            <person name="Schwarz E.M."/>
            <person name="Thomas C.G."/>
            <person name="Felde R.L."/>
            <person name="Korf I.F."/>
            <person name="Cutter A.D."/>
            <person name="Schartner C.M."/>
            <person name="Ralston E.J."/>
            <person name="Meyer B.J."/>
            <person name="Haag E.S."/>
        </authorList>
    </citation>
    <scope>NUCLEOTIDE SEQUENCE [LARGE SCALE GENOMIC DNA]</scope>
    <source>
        <strain evidence="3">JU1422</strain>
    </source>
</reference>
<gene>
    <name evidence="2" type="primary">Cnig_chr_I.g3450</name>
    <name evidence="2" type="ORF">B9Z55_003450</name>
</gene>
<dbReference type="Proteomes" id="UP000230233">
    <property type="component" value="Chromosome I"/>
</dbReference>
<evidence type="ECO:0000313" key="2">
    <source>
        <dbReference type="EMBL" id="PIC54016.1"/>
    </source>
</evidence>
<sequence>MGTIKEYQIRQGLLKIENTGIQGRRLVQYHKRCERVWCHPDDVGYVAEAEEDSDETQGDDDDEEEEEQKTKRNLCSEVIVLNSIELGAPTISRKRFCKQYRTTYQQIIPDEKNEAYSFAKKEFRKIRNTFDGVNDIALKLFKDFADINKNKYQNLDEIDTLRQSMNRKRDRYKDTEGGGDDKEDSLKEDSDDSIKDEEPPKKKSKQGRSIENPTVEHDDDQKMSFSFSLSTVNFILYIELANKWVTEKYSGER</sequence>
<evidence type="ECO:0000256" key="1">
    <source>
        <dbReference type="SAM" id="MobiDB-lite"/>
    </source>
</evidence>
<comment type="caution">
    <text evidence="2">The sequence shown here is derived from an EMBL/GenBank/DDBJ whole genome shotgun (WGS) entry which is preliminary data.</text>
</comment>
<proteinExistence type="predicted"/>
<feature type="region of interest" description="Disordered" evidence="1">
    <location>
        <begin position="167"/>
        <end position="222"/>
    </location>
</feature>
<dbReference type="EMBL" id="PDUG01000001">
    <property type="protein sequence ID" value="PIC54016.1"/>
    <property type="molecule type" value="Genomic_DNA"/>
</dbReference>
<keyword evidence="3" id="KW-1185">Reference proteome</keyword>
<feature type="compositionally biased region" description="Basic and acidic residues" evidence="1">
    <location>
        <begin position="171"/>
        <end position="201"/>
    </location>
</feature>
<organism evidence="2 3">
    <name type="scientific">Caenorhabditis nigoni</name>
    <dbReference type="NCBI Taxonomy" id="1611254"/>
    <lineage>
        <taxon>Eukaryota</taxon>
        <taxon>Metazoa</taxon>
        <taxon>Ecdysozoa</taxon>
        <taxon>Nematoda</taxon>
        <taxon>Chromadorea</taxon>
        <taxon>Rhabditida</taxon>
        <taxon>Rhabditina</taxon>
        <taxon>Rhabditomorpha</taxon>
        <taxon>Rhabditoidea</taxon>
        <taxon>Rhabditidae</taxon>
        <taxon>Peloderinae</taxon>
        <taxon>Caenorhabditis</taxon>
    </lineage>
</organism>